<dbReference type="Proteomes" id="UP001433638">
    <property type="component" value="Unassembled WGS sequence"/>
</dbReference>
<keyword evidence="6" id="KW-1133">Transmembrane helix</keyword>
<dbReference type="InterPro" id="IPR058625">
    <property type="entry name" value="MdtA-like_BSH"/>
</dbReference>
<dbReference type="SUPFAM" id="SSF111369">
    <property type="entry name" value="HlyD-like secretion proteins"/>
    <property type="match status" value="1"/>
</dbReference>
<evidence type="ECO:0000256" key="3">
    <source>
        <dbReference type="ARBA" id="ARBA00022448"/>
    </source>
</evidence>
<dbReference type="Gene3D" id="2.40.50.100">
    <property type="match status" value="1"/>
</dbReference>
<feature type="domain" description="Multidrug resistance protein MdtA-like C-terminal permuted SH3" evidence="9">
    <location>
        <begin position="316"/>
        <end position="372"/>
    </location>
</feature>
<keyword evidence="6" id="KW-0472">Membrane</keyword>
<dbReference type="Gene3D" id="2.40.30.170">
    <property type="match status" value="1"/>
</dbReference>
<accession>A0ABV1LYT4</accession>
<proteinExistence type="inferred from homology"/>
<dbReference type="EMBL" id="JBEFLD010000001">
    <property type="protein sequence ID" value="MEQ6289029.1"/>
    <property type="molecule type" value="Genomic_DNA"/>
</dbReference>
<dbReference type="InterPro" id="IPR030190">
    <property type="entry name" value="MacA_alpha-hairpin_sf"/>
</dbReference>
<evidence type="ECO:0000313" key="10">
    <source>
        <dbReference type="EMBL" id="MEQ6289029.1"/>
    </source>
</evidence>
<dbReference type="NCBIfam" id="TIGR01730">
    <property type="entry name" value="RND_mfp"/>
    <property type="match status" value="1"/>
</dbReference>
<dbReference type="Pfam" id="PF25917">
    <property type="entry name" value="BSH_RND"/>
    <property type="match status" value="1"/>
</dbReference>
<comment type="subcellular location">
    <subcellularLocation>
        <location evidence="1">Cell membrane</location>
    </subcellularLocation>
</comment>
<gene>
    <name evidence="10" type="ORF">ABNW52_00155</name>
</gene>
<dbReference type="InterPro" id="IPR058626">
    <property type="entry name" value="MdtA-like_b-barrel"/>
</dbReference>
<keyword evidence="4" id="KW-0175">Coiled coil</keyword>
<evidence type="ECO:0000313" key="11">
    <source>
        <dbReference type="Proteomes" id="UP001433638"/>
    </source>
</evidence>
<dbReference type="PANTHER" id="PTHR30469">
    <property type="entry name" value="MULTIDRUG RESISTANCE PROTEIN MDTA"/>
    <property type="match status" value="1"/>
</dbReference>
<dbReference type="InterPro" id="IPR006143">
    <property type="entry name" value="RND_pump_MFP"/>
</dbReference>
<dbReference type="Gene3D" id="6.10.140.1990">
    <property type="match status" value="1"/>
</dbReference>
<protein>
    <submittedName>
        <fullName evidence="10">Efflux RND transporter periplasmic adaptor subunit</fullName>
    </submittedName>
</protein>
<evidence type="ECO:0000256" key="2">
    <source>
        <dbReference type="ARBA" id="ARBA00009477"/>
    </source>
</evidence>
<comment type="caution">
    <text evidence="10">The sequence shown here is derived from an EMBL/GenBank/DDBJ whole genome shotgun (WGS) entry which is preliminary data.</text>
</comment>
<dbReference type="Gene3D" id="6.20.50.140">
    <property type="match status" value="1"/>
</dbReference>
<dbReference type="RefSeq" id="WP_349582346.1">
    <property type="nucleotide sequence ID" value="NZ_JBEFLD010000001.1"/>
</dbReference>
<dbReference type="Pfam" id="PF25967">
    <property type="entry name" value="RND-MFP_C"/>
    <property type="match status" value="1"/>
</dbReference>
<feature type="region of interest" description="Disordered" evidence="5">
    <location>
        <begin position="367"/>
        <end position="393"/>
    </location>
</feature>
<feature type="compositionally biased region" description="Low complexity" evidence="5">
    <location>
        <begin position="372"/>
        <end position="385"/>
    </location>
</feature>
<comment type="similarity">
    <text evidence="2">Belongs to the membrane fusion protein (MFP) (TC 8.A.1) family.</text>
</comment>
<feature type="transmembrane region" description="Helical" evidence="6">
    <location>
        <begin position="17"/>
        <end position="35"/>
    </location>
</feature>
<feature type="domain" description="Multidrug resistance protein MdtA-like barrel-sandwich hybrid" evidence="7">
    <location>
        <begin position="70"/>
        <end position="223"/>
    </location>
</feature>
<evidence type="ECO:0000256" key="1">
    <source>
        <dbReference type="ARBA" id="ARBA00004236"/>
    </source>
</evidence>
<dbReference type="PANTHER" id="PTHR30469:SF33">
    <property type="entry name" value="SLR1207 PROTEIN"/>
    <property type="match status" value="1"/>
</dbReference>
<keyword evidence="11" id="KW-1185">Reference proteome</keyword>
<evidence type="ECO:0000256" key="6">
    <source>
        <dbReference type="SAM" id="Phobius"/>
    </source>
</evidence>
<dbReference type="Pfam" id="PF25944">
    <property type="entry name" value="Beta-barrel_RND"/>
    <property type="match status" value="1"/>
</dbReference>
<feature type="domain" description="Multidrug resistance protein MdtA-like beta-barrel" evidence="8">
    <location>
        <begin position="230"/>
        <end position="305"/>
    </location>
</feature>
<organism evidence="10 11">
    <name type="scientific">Vogesella oryzagri</name>
    <dbReference type="NCBI Taxonomy" id="3160864"/>
    <lineage>
        <taxon>Bacteria</taxon>
        <taxon>Pseudomonadati</taxon>
        <taxon>Pseudomonadota</taxon>
        <taxon>Betaproteobacteria</taxon>
        <taxon>Neisseriales</taxon>
        <taxon>Chromobacteriaceae</taxon>
        <taxon>Vogesella</taxon>
    </lineage>
</organism>
<keyword evidence="3" id="KW-0813">Transport</keyword>
<reference evidence="10" key="1">
    <citation type="submission" date="2024-06" db="EMBL/GenBank/DDBJ databases">
        <title>Genome sequence of Vogesella sp. MAHUQ-64.</title>
        <authorList>
            <person name="Huq M.A."/>
        </authorList>
    </citation>
    <scope>NUCLEOTIDE SEQUENCE</scope>
    <source>
        <strain evidence="10">MAHUQ-64</strain>
    </source>
</reference>
<evidence type="ECO:0000259" key="8">
    <source>
        <dbReference type="Pfam" id="PF25944"/>
    </source>
</evidence>
<keyword evidence="6" id="KW-0812">Transmembrane</keyword>
<evidence type="ECO:0000259" key="9">
    <source>
        <dbReference type="Pfam" id="PF25967"/>
    </source>
</evidence>
<evidence type="ECO:0000256" key="4">
    <source>
        <dbReference type="ARBA" id="ARBA00023054"/>
    </source>
</evidence>
<sequence length="393" mass="42350">MAQLDLRRPARKLGRKGWWLLGALLVLAAAIWWLLPRSAPAPTRLTQKVALGRLEKTVTAQGSLAPRDYVDVGAQVSGQISKVYVAVGQQVRKGQLLVQIDPEAYQTKVDSDHAAVDDLIAQREKQTVSLALARQQLVRQQGLRQLDATSQEALESAQAEHDTAQAGLQSLAAQIAKARATLQGDQLSLKYTRIFAPIDGTVVSQTYLQGQTINSSQTAPTILRVARLDPMTVEAQVAEADIPQLKPGMRAWFTTLGDSQTRHQATVRQIKPTPVTTNDVVLYTVLLDVANPGQSLMINMTAQVFFLIDSVAGVPVVPLAALKPLALDGRHYRAQVLVNGQLQNRDVEVRLATRSQAAIASGLKPGEELVLSSQSSGKRSNSNSGMPPPPPGG</sequence>
<evidence type="ECO:0000259" key="7">
    <source>
        <dbReference type="Pfam" id="PF25917"/>
    </source>
</evidence>
<dbReference type="InterPro" id="IPR058627">
    <property type="entry name" value="MdtA-like_C"/>
</dbReference>
<name>A0ABV1LYT4_9NEIS</name>
<evidence type="ECO:0000256" key="5">
    <source>
        <dbReference type="SAM" id="MobiDB-lite"/>
    </source>
</evidence>